<accession>B9LWD1</accession>
<evidence type="ECO:0000313" key="2">
    <source>
        <dbReference type="EMBL" id="ACM58521.1"/>
    </source>
</evidence>
<dbReference type="Proteomes" id="UP000000740">
    <property type="component" value="Chromosome 2"/>
</dbReference>
<proteinExistence type="predicted"/>
<reference evidence="2 3" key="1">
    <citation type="journal article" date="2016" name="Stand. Genomic Sci.">
        <title>Complete genome sequence of the Antarctic Halorubrum lacusprofundi type strain ACAM 34.</title>
        <authorList>
            <person name="Anderson I.J."/>
            <person name="DasSarma P."/>
            <person name="Lucas S."/>
            <person name="Copeland A."/>
            <person name="Lapidus A."/>
            <person name="Del Rio T.G."/>
            <person name="Tice H."/>
            <person name="Dalin E."/>
            <person name="Bruce D.C."/>
            <person name="Goodwin L."/>
            <person name="Pitluck S."/>
            <person name="Sims D."/>
            <person name="Brettin T.S."/>
            <person name="Detter J.C."/>
            <person name="Han C.S."/>
            <person name="Larimer F."/>
            <person name="Hauser L."/>
            <person name="Land M."/>
            <person name="Ivanova N."/>
            <person name="Richardson P."/>
            <person name="Cavicchioli R."/>
            <person name="DasSarma S."/>
            <person name="Woese C.R."/>
            <person name="Kyrpides N.C."/>
        </authorList>
    </citation>
    <scope>NUCLEOTIDE SEQUENCE [LARGE SCALE GENOMIC DNA]</scope>
    <source>
        <strain evidence="3">ATCC 49239 / DSM 5036 / JCM 8891 / ACAM 34</strain>
    </source>
</reference>
<dbReference type="GeneID" id="7398891"/>
<evidence type="ECO:0000256" key="1">
    <source>
        <dbReference type="SAM" id="MobiDB-lite"/>
    </source>
</evidence>
<evidence type="ECO:0000313" key="3">
    <source>
        <dbReference type="Proteomes" id="UP000000740"/>
    </source>
</evidence>
<name>B9LWD1_HALLT</name>
<keyword evidence="3" id="KW-1185">Reference proteome</keyword>
<dbReference type="RefSeq" id="WP_015911507.1">
    <property type="nucleotide sequence ID" value="NC_012028.1"/>
</dbReference>
<dbReference type="Pfam" id="PF18780">
    <property type="entry name" value="HNH_repeat"/>
    <property type="match status" value="10"/>
</dbReference>
<dbReference type="eggNOG" id="arCOG08099">
    <property type="taxonomic scope" value="Archaea"/>
</dbReference>
<gene>
    <name evidence="2" type="ordered locus">Hlac_2975</name>
</gene>
<feature type="region of interest" description="Disordered" evidence="1">
    <location>
        <begin position="378"/>
        <end position="407"/>
    </location>
</feature>
<dbReference type="KEGG" id="hla:Hlac_2975"/>
<protein>
    <submittedName>
        <fullName evidence="2">Uncharacterized protein</fullName>
    </submittedName>
</protein>
<organism evidence="2 3">
    <name type="scientific">Halorubrum lacusprofundi (strain ATCC 49239 / DSM 5036 / JCM 8891 / ACAM 34)</name>
    <dbReference type="NCBI Taxonomy" id="416348"/>
    <lineage>
        <taxon>Archaea</taxon>
        <taxon>Methanobacteriati</taxon>
        <taxon>Methanobacteriota</taxon>
        <taxon>Stenosarchaea group</taxon>
        <taxon>Halobacteria</taxon>
        <taxon>Halobacteriales</taxon>
        <taxon>Haloferacaceae</taxon>
        <taxon>Halorubrum</taxon>
    </lineage>
</organism>
<dbReference type="HOGENOM" id="CLU_437869_0_0_2"/>
<dbReference type="InterPro" id="IPR041025">
    <property type="entry name" value="HNH_repeat"/>
</dbReference>
<sequence length="645" mass="71620">MPSYSDEELLAEIRRVAEKTDADGAPSLQEFRDRGEIGARTVTKRFGSWNDAVDAAGFEPRAPNQKLPREDLVDELERLRDDRGQIPTADQMDEQGAYAYITYYERFGSWANALEEVFGEVPAREWEHVSDAELIAELQRLAGDDGDRPTTTAVHERGAHAVTTYNDRFGSWRDALTAAGFDPPPPQGVTTEELLAEVRRLHDELGGKPTTTVVRDHGAYSLPTYYSRFDSWGDVLDAAFDTIPDDDPQSHTTDQSTSVTHTDEDLLAEIRRVADVVDADGAPSIPEFNEHSDIADSTIHRRFGSWNEGVAAAGFEPNPYGPAISDDELAAELQRLREEVGHPPTVADMEEQGAYSSATYKNRFDSWTAALVETFEDVSESTLNSRRGDSGTGSDRSNWSKGPHVSDEELLDDLRALADELGRSPTSRDMREHGSHSARTYTRRFGSWADAVDEAGIDLPTETTTDASNQIPTADLIADLQRLGEELDRRPKTTDVSEHGAHGLATYQRRFGSWREALEAAGFDPYADRPSDDDLLADLHRLHEEREKVPSLLDVEDDGAYSGTAYQGRFGSWSAALDAAGFDPDRGPTDDELLAELRRLRDELDKRPSMRDMTEHGAYGCTTYQRRFGSWSEATAAAFDDDTRT</sequence>
<dbReference type="EMBL" id="CP001366">
    <property type="protein sequence ID" value="ACM58521.1"/>
    <property type="molecule type" value="Genomic_DNA"/>
</dbReference>
<dbReference type="AlphaFoldDB" id="B9LWD1"/>